<feature type="binding site" evidence="6">
    <location>
        <position position="85"/>
    </location>
    <ligand>
        <name>Zn(2+)</name>
        <dbReference type="ChEBI" id="CHEBI:29105"/>
    </ligand>
</feature>
<comment type="caution">
    <text evidence="8">The sequence shown here is derived from an EMBL/GenBank/DDBJ whole genome shotgun (WGS) entry which is preliminary data.</text>
</comment>
<dbReference type="Pfam" id="PF03006">
    <property type="entry name" value="HlyIII"/>
    <property type="match status" value="1"/>
</dbReference>
<evidence type="ECO:0000256" key="3">
    <source>
        <dbReference type="ARBA" id="ARBA00022692"/>
    </source>
</evidence>
<keyword evidence="6" id="KW-0479">Metal-binding</keyword>
<feature type="transmembrane region" description="Helical" evidence="7">
    <location>
        <begin position="126"/>
        <end position="142"/>
    </location>
</feature>
<name>A0A9P9D312_9PLEO</name>
<accession>A0A9P9D312</accession>
<dbReference type="OrthoDB" id="529367at2759"/>
<keyword evidence="9" id="KW-1185">Reference proteome</keyword>
<dbReference type="GO" id="GO:0038023">
    <property type="term" value="F:signaling receptor activity"/>
    <property type="evidence" value="ECO:0007669"/>
    <property type="project" value="TreeGrafter"/>
</dbReference>
<dbReference type="PANTHER" id="PTHR20855">
    <property type="entry name" value="ADIPOR/PROGESTIN RECEPTOR-RELATED"/>
    <property type="match status" value="1"/>
</dbReference>
<dbReference type="PANTHER" id="PTHR20855:SF52">
    <property type="entry name" value="ADIPONECTIN RECEPTOR PROTEIN"/>
    <property type="match status" value="1"/>
</dbReference>
<evidence type="ECO:0000256" key="7">
    <source>
        <dbReference type="SAM" id="Phobius"/>
    </source>
</evidence>
<keyword evidence="5 7" id="KW-0472">Membrane</keyword>
<organism evidence="8 9">
    <name type="scientific">Dendryphion nanum</name>
    <dbReference type="NCBI Taxonomy" id="256645"/>
    <lineage>
        <taxon>Eukaryota</taxon>
        <taxon>Fungi</taxon>
        <taxon>Dikarya</taxon>
        <taxon>Ascomycota</taxon>
        <taxon>Pezizomycotina</taxon>
        <taxon>Dothideomycetes</taxon>
        <taxon>Pleosporomycetidae</taxon>
        <taxon>Pleosporales</taxon>
        <taxon>Torulaceae</taxon>
        <taxon>Dendryphion</taxon>
    </lineage>
</organism>
<gene>
    <name evidence="8" type="ORF">B0J11DRAFT_447275</name>
</gene>
<evidence type="ECO:0000313" key="8">
    <source>
        <dbReference type="EMBL" id="KAH7111771.1"/>
    </source>
</evidence>
<keyword evidence="6" id="KW-0862">Zinc</keyword>
<feature type="binding site" evidence="6">
    <location>
        <position position="217"/>
    </location>
    <ligand>
        <name>Zn(2+)</name>
        <dbReference type="ChEBI" id="CHEBI:29105"/>
    </ligand>
</feature>
<evidence type="ECO:0000256" key="1">
    <source>
        <dbReference type="ARBA" id="ARBA00004141"/>
    </source>
</evidence>
<dbReference type="InterPro" id="IPR004254">
    <property type="entry name" value="AdipoR/HlyIII-related"/>
</dbReference>
<evidence type="ECO:0000256" key="2">
    <source>
        <dbReference type="ARBA" id="ARBA00007018"/>
    </source>
</evidence>
<comment type="subcellular location">
    <subcellularLocation>
        <location evidence="1">Membrane</location>
        <topology evidence="1">Multi-pass membrane protein</topology>
    </subcellularLocation>
</comment>
<dbReference type="GO" id="GO:0016020">
    <property type="term" value="C:membrane"/>
    <property type="evidence" value="ECO:0007669"/>
    <property type="project" value="UniProtKB-SubCell"/>
</dbReference>
<feature type="transmembrane region" description="Helical" evidence="7">
    <location>
        <begin position="179"/>
        <end position="198"/>
    </location>
</feature>
<keyword evidence="3 7" id="KW-0812">Transmembrane</keyword>
<keyword evidence="4 7" id="KW-1133">Transmembrane helix</keyword>
<evidence type="ECO:0000256" key="6">
    <source>
        <dbReference type="PIRSR" id="PIRSR604254-1"/>
    </source>
</evidence>
<dbReference type="EMBL" id="JAGMWT010000023">
    <property type="protein sequence ID" value="KAH7111771.1"/>
    <property type="molecule type" value="Genomic_DNA"/>
</dbReference>
<feature type="binding site" evidence="6">
    <location>
        <position position="221"/>
    </location>
    <ligand>
        <name>Zn(2+)</name>
        <dbReference type="ChEBI" id="CHEBI:29105"/>
    </ligand>
</feature>
<feature type="transmembrane region" description="Helical" evidence="7">
    <location>
        <begin position="99"/>
        <end position="120"/>
    </location>
</feature>
<dbReference type="Proteomes" id="UP000700596">
    <property type="component" value="Unassembled WGS sequence"/>
</dbReference>
<reference evidence="8" key="1">
    <citation type="journal article" date="2021" name="Nat. Commun.">
        <title>Genetic determinants of endophytism in the Arabidopsis root mycobiome.</title>
        <authorList>
            <person name="Mesny F."/>
            <person name="Miyauchi S."/>
            <person name="Thiergart T."/>
            <person name="Pickel B."/>
            <person name="Atanasova L."/>
            <person name="Karlsson M."/>
            <person name="Huettel B."/>
            <person name="Barry K.W."/>
            <person name="Haridas S."/>
            <person name="Chen C."/>
            <person name="Bauer D."/>
            <person name="Andreopoulos W."/>
            <person name="Pangilinan J."/>
            <person name="LaButti K."/>
            <person name="Riley R."/>
            <person name="Lipzen A."/>
            <person name="Clum A."/>
            <person name="Drula E."/>
            <person name="Henrissat B."/>
            <person name="Kohler A."/>
            <person name="Grigoriev I.V."/>
            <person name="Martin F.M."/>
            <person name="Hacquard S."/>
        </authorList>
    </citation>
    <scope>NUCLEOTIDE SEQUENCE</scope>
    <source>
        <strain evidence="8">MPI-CAGE-CH-0243</strain>
    </source>
</reference>
<comment type="similarity">
    <text evidence="2">Belongs to the ADIPOR family.</text>
</comment>
<protein>
    <submittedName>
        <fullName evidence="8">Hemolysin-III related-domain-containing protein</fullName>
    </submittedName>
</protein>
<dbReference type="AlphaFoldDB" id="A0A9P9D312"/>
<feature type="transmembrane region" description="Helical" evidence="7">
    <location>
        <begin position="67"/>
        <end position="87"/>
    </location>
</feature>
<evidence type="ECO:0000256" key="5">
    <source>
        <dbReference type="ARBA" id="ARBA00023136"/>
    </source>
</evidence>
<evidence type="ECO:0000313" key="9">
    <source>
        <dbReference type="Proteomes" id="UP000700596"/>
    </source>
</evidence>
<evidence type="ECO:0000256" key="4">
    <source>
        <dbReference type="ARBA" id="ARBA00022989"/>
    </source>
</evidence>
<sequence>MLSNRLSRRFSRRRPQSSSYIEAMYSCLGLHSETSNIWSHAFGIVLFLSSAVQLASNPVSSTEKFAILMYLVAVIICLVCSTFYHIFSDHVRAAAWQRGDHLSIICVMWASSLSFSFFSFNEERQAYVAFLTITAILPAVRISTFSYSRSQDRWSRIITCIAFGCSTILPTAFDPNPDLLQSFWGLVMVNTLGGAVYATNTVDRAFWNNPTNEKLSHATMHVLFVLGTRIYYHGLLSVHNATVDR</sequence>
<dbReference type="GO" id="GO:0046872">
    <property type="term" value="F:metal ion binding"/>
    <property type="evidence" value="ECO:0007669"/>
    <property type="project" value="UniProtKB-KW"/>
</dbReference>
<proteinExistence type="inferred from homology"/>
<feature type="transmembrane region" description="Helical" evidence="7">
    <location>
        <begin position="154"/>
        <end position="173"/>
    </location>
</feature>
<feature type="transmembrane region" description="Helical" evidence="7">
    <location>
        <begin position="37"/>
        <end position="55"/>
    </location>
</feature>